<evidence type="ECO:0000313" key="1">
    <source>
        <dbReference type="EMBL" id="EEH63198.1"/>
    </source>
</evidence>
<proteinExistence type="predicted"/>
<dbReference type="RefSeq" id="WP_006546896.1">
    <property type="nucleotide sequence ID" value="NZ_DS999544.1"/>
</dbReference>
<evidence type="ECO:0000313" key="2">
    <source>
        <dbReference type="Proteomes" id="UP000010301"/>
    </source>
</evidence>
<sequence>MSTNGYSTDQSQTFSTLSADCVPVLVITPPKDQLIVLPPEED</sequence>
<protein>
    <submittedName>
        <fullName evidence="1">Uncharacterized protein</fullName>
    </submittedName>
</protein>
<dbReference type="Proteomes" id="UP000010301">
    <property type="component" value="Unassembled WGS sequence"/>
</dbReference>
<dbReference type="STRING" id="525245.HMPREF0044_1437"/>
<organism evidence="1 2">
    <name type="scientific">Gleimia coleocanis DSM 15436</name>
    <dbReference type="NCBI Taxonomy" id="525245"/>
    <lineage>
        <taxon>Bacteria</taxon>
        <taxon>Bacillati</taxon>
        <taxon>Actinomycetota</taxon>
        <taxon>Actinomycetes</taxon>
        <taxon>Actinomycetales</taxon>
        <taxon>Actinomycetaceae</taxon>
        <taxon>Gleimia</taxon>
    </lineage>
</organism>
<dbReference type="AlphaFoldDB" id="C0W293"/>
<gene>
    <name evidence="1" type="ORF">HMPREF0044_1437</name>
</gene>
<accession>C0W293</accession>
<dbReference type="EMBL" id="ACFG01000037">
    <property type="protein sequence ID" value="EEH63198.1"/>
    <property type="molecule type" value="Genomic_DNA"/>
</dbReference>
<reference evidence="1 2" key="1">
    <citation type="submission" date="2009-01" db="EMBL/GenBank/DDBJ databases">
        <authorList>
            <person name="Qin X."/>
            <person name="Bachman B."/>
            <person name="Battles P."/>
            <person name="Bell A."/>
            <person name="Bess C."/>
            <person name="Bickham C."/>
            <person name="Chaboub L."/>
            <person name="Chen D."/>
            <person name="Coyle M."/>
            <person name="Deiros D.R."/>
            <person name="Dinh H."/>
            <person name="Forbes L."/>
            <person name="Fowler G."/>
            <person name="Francisco L."/>
            <person name="Fu Q."/>
            <person name="Gubbala S."/>
            <person name="Hale W."/>
            <person name="Han Y."/>
            <person name="Hemphill L."/>
            <person name="Highlander S.K."/>
            <person name="Hirani K."/>
            <person name="Hogues M."/>
            <person name="Jackson L."/>
            <person name="Jakkamsetti A."/>
            <person name="Javaid M."/>
            <person name="Jiang H."/>
            <person name="Korchina V."/>
            <person name="Kovar C."/>
            <person name="Lara F."/>
            <person name="Lee S."/>
            <person name="Mata R."/>
            <person name="Mathew T."/>
            <person name="Moen C."/>
            <person name="Morales K."/>
            <person name="Munidasa M."/>
            <person name="Nazareth L."/>
            <person name="Ngo R."/>
            <person name="Nguyen L."/>
            <person name="Okwuonu G."/>
            <person name="Ongeri F."/>
            <person name="Patil S."/>
            <person name="Petrosino J."/>
            <person name="Pham C."/>
            <person name="Pham P."/>
            <person name="Pu L.-L."/>
            <person name="Puazo M."/>
            <person name="Raj R."/>
            <person name="Reid J."/>
            <person name="Rouhana J."/>
            <person name="Saada N."/>
            <person name="Shang Y."/>
            <person name="Simmons D."/>
            <person name="Thornton R."/>
            <person name="Warren J."/>
            <person name="Weissenberger G."/>
            <person name="Zhang J."/>
            <person name="Zhang L."/>
            <person name="Zhou C."/>
            <person name="Zhu D."/>
            <person name="Muzny D."/>
            <person name="Worley K."/>
            <person name="Gibbs R."/>
        </authorList>
    </citation>
    <scope>NUCLEOTIDE SEQUENCE [LARGE SCALE GENOMIC DNA]</scope>
    <source>
        <strain evidence="1 2">DSM 15436</strain>
    </source>
</reference>
<keyword evidence="2" id="KW-1185">Reference proteome</keyword>
<dbReference type="HOGENOM" id="CLU_3245895_0_0_11"/>
<name>C0W293_9ACTO</name>
<comment type="caution">
    <text evidence="1">The sequence shown here is derived from an EMBL/GenBank/DDBJ whole genome shotgun (WGS) entry which is preliminary data.</text>
</comment>